<dbReference type="STRING" id="5888.A0D202"/>
<dbReference type="RefSeq" id="XP_001444466.1">
    <property type="nucleotide sequence ID" value="XM_001444429.1"/>
</dbReference>
<evidence type="ECO:0008006" key="4">
    <source>
        <dbReference type="Google" id="ProtNLM"/>
    </source>
</evidence>
<evidence type="ECO:0000256" key="1">
    <source>
        <dbReference type="SAM" id="Coils"/>
    </source>
</evidence>
<organism evidence="2 3">
    <name type="scientific">Paramecium tetraurelia</name>
    <dbReference type="NCBI Taxonomy" id="5888"/>
    <lineage>
        <taxon>Eukaryota</taxon>
        <taxon>Sar</taxon>
        <taxon>Alveolata</taxon>
        <taxon>Ciliophora</taxon>
        <taxon>Intramacronucleata</taxon>
        <taxon>Oligohymenophorea</taxon>
        <taxon>Peniculida</taxon>
        <taxon>Parameciidae</taxon>
        <taxon>Paramecium</taxon>
    </lineage>
</organism>
<evidence type="ECO:0000313" key="3">
    <source>
        <dbReference type="Proteomes" id="UP000000600"/>
    </source>
</evidence>
<dbReference type="InParanoid" id="A0D202"/>
<dbReference type="OrthoDB" id="309278at2759"/>
<dbReference type="EMBL" id="CT868263">
    <property type="protein sequence ID" value="CAK77069.1"/>
    <property type="molecule type" value="Genomic_DNA"/>
</dbReference>
<protein>
    <recommendedName>
        <fullName evidence="4">Trichohyalin-plectin-homology domain-containing protein</fullName>
    </recommendedName>
</protein>
<evidence type="ECO:0000313" key="2">
    <source>
        <dbReference type="EMBL" id="CAK77069.1"/>
    </source>
</evidence>
<proteinExistence type="predicted"/>
<keyword evidence="3" id="KW-1185">Reference proteome</keyword>
<dbReference type="AlphaFoldDB" id="A0D202"/>
<dbReference type="OMA" id="EQCEKKN"/>
<sequence>MTHYSKHDPSGQWSRLIERQRIQQETQEKQEKEEQENRKRLYREELERLINEQKQTTIQKTKYDSEFAGAMQKFLHQRDNVEQVKLQELKQKQSEYIRYSLEQEQMKKEQQVFLFTITFKRLNFLQDRQQQFQIGLMMDQAEKKDLYLKQQKKEQVQKDLAQSYAQQEEQKKMDQYLARQREQQILQEQLQRSQKEEEQRLLHLSKIKYGYHQNENVLQKYNDLYLQKEYKEKELQRKFIEEAASYKQRQEEEKYIMERVNKEKLKRDTVDTILNQIHSKQQSQREQQNSKYKDQEVLHGLHQKFQKQEKEQCEKKNILQQQYRQDLIMQIEEDKNRKQQEASMSMVELNMNKKIFEAEDDPQLAGIGVVPGLSNHVDYEKLKQKQLFFLRFRAYVDGTFKKSADSQMQFKRQRNVSAYIAGNNVTQNYGY</sequence>
<dbReference type="HOGENOM" id="CLU_664739_0_0_1"/>
<accession>A0D202</accession>
<dbReference type="GeneID" id="5030250"/>
<name>A0D202_PARTE</name>
<dbReference type="eggNOG" id="ENOG502RT2D">
    <property type="taxonomic scope" value="Eukaryota"/>
</dbReference>
<feature type="coiled-coil region" evidence="1">
    <location>
        <begin position="15"/>
        <end position="59"/>
    </location>
</feature>
<gene>
    <name evidence="2" type="ORF">GSPATT00012575001</name>
</gene>
<reference evidence="2 3" key="1">
    <citation type="journal article" date="2006" name="Nature">
        <title>Global trends of whole-genome duplications revealed by the ciliate Paramecium tetraurelia.</title>
        <authorList>
            <consortium name="Genoscope"/>
            <person name="Aury J.-M."/>
            <person name="Jaillon O."/>
            <person name="Duret L."/>
            <person name="Noel B."/>
            <person name="Jubin C."/>
            <person name="Porcel B.M."/>
            <person name="Segurens B."/>
            <person name="Daubin V."/>
            <person name="Anthouard V."/>
            <person name="Aiach N."/>
            <person name="Arnaiz O."/>
            <person name="Billaut A."/>
            <person name="Beisson J."/>
            <person name="Blanc I."/>
            <person name="Bouhouche K."/>
            <person name="Camara F."/>
            <person name="Duharcourt S."/>
            <person name="Guigo R."/>
            <person name="Gogendeau D."/>
            <person name="Katinka M."/>
            <person name="Keller A.-M."/>
            <person name="Kissmehl R."/>
            <person name="Klotz C."/>
            <person name="Koll F."/>
            <person name="Le Moue A."/>
            <person name="Lepere C."/>
            <person name="Malinsky S."/>
            <person name="Nowacki M."/>
            <person name="Nowak J.K."/>
            <person name="Plattner H."/>
            <person name="Poulain J."/>
            <person name="Ruiz F."/>
            <person name="Serrano V."/>
            <person name="Zagulski M."/>
            <person name="Dessen P."/>
            <person name="Betermier M."/>
            <person name="Weissenbach J."/>
            <person name="Scarpelli C."/>
            <person name="Schachter V."/>
            <person name="Sperling L."/>
            <person name="Meyer E."/>
            <person name="Cohen J."/>
            <person name="Wincker P."/>
        </authorList>
    </citation>
    <scope>NUCLEOTIDE SEQUENCE [LARGE SCALE GENOMIC DNA]</scope>
    <source>
        <strain evidence="2 3">Stock d4-2</strain>
    </source>
</reference>
<dbReference type="KEGG" id="ptm:GSPATT00012575001"/>
<keyword evidence="1" id="KW-0175">Coiled coil</keyword>
<dbReference type="Proteomes" id="UP000000600">
    <property type="component" value="Unassembled WGS sequence"/>
</dbReference>